<keyword evidence="1" id="KW-0805">Transcription regulation</keyword>
<proteinExistence type="predicted"/>
<dbReference type="RefSeq" id="WP_212529187.1">
    <property type="nucleotide sequence ID" value="NZ_JAGSOG010000066.1"/>
</dbReference>
<evidence type="ECO:0000313" key="7">
    <source>
        <dbReference type="Proteomes" id="UP000675781"/>
    </source>
</evidence>
<feature type="DNA-binding region" description="H-T-H motif" evidence="4">
    <location>
        <begin position="29"/>
        <end position="48"/>
    </location>
</feature>
<evidence type="ECO:0000256" key="2">
    <source>
        <dbReference type="ARBA" id="ARBA00023125"/>
    </source>
</evidence>
<keyword evidence="3" id="KW-0804">Transcription</keyword>
<evidence type="ECO:0000256" key="1">
    <source>
        <dbReference type="ARBA" id="ARBA00023015"/>
    </source>
</evidence>
<dbReference type="Gene3D" id="1.10.10.60">
    <property type="entry name" value="Homeodomain-like"/>
    <property type="match status" value="1"/>
</dbReference>
<gene>
    <name evidence="6" type="ORF">KDL01_15445</name>
</gene>
<organism evidence="6 7">
    <name type="scientific">Actinospica durhamensis</name>
    <dbReference type="NCBI Taxonomy" id="1508375"/>
    <lineage>
        <taxon>Bacteria</taxon>
        <taxon>Bacillati</taxon>
        <taxon>Actinomycetota</taxon>
        <taxon>Actinomycetes</taxon>
        <taxon>Catenulisporales</taxon>
        <taxon>Actinospicaceae</taxon>
        <taxon>Actinospica</taxon>
    </lineage>
</organism>
<dbReference type="Proteomes" id="UP000675781">
    <property type="component" value="Unassembled WGS sequence"/>
</dbReference>
<dbReference type="InterPro" id="IPR001647">
    <property type="entry name" value="HTH_TetR"/>
</dbReference>
<dbReference type="InterPro" id="IPR036271">
    <property type="entry name" value="Tet_transcr_reg_TetR-rel_C_sf"/>
</dbReference>
<keyword evidence="7" id="KW-1185">Reference proteome</keyword>
<name>A0A941EPE1_9ACTN</name>
<keyword evidence="2 4" id="KW-0238">DNA-binding</keyword>
<dbReference type="PROSITE" id="PS50977">
    <property type="entry name" value="HTH_TETR_2"/>
    <property type="match status" value="1"/>
</dbReference>
<dbReference type="AlphaFoldDB" id="A0A941EPE1"/>
<dbReference type="InterPro" id="IPR009057">
    <property type="entry name" value="Homeodomain-like_sf"/>
</dbReference>
<dbReference type="PANTHER" id="PTHR47506:SF1">
    <property type="entry name" value="HTH-TYPE TRANSCRIPTIONAL REGULATOR YJDC"/>
    <property type="match status" value="1"/>
</dbReference>
<dbReference type="SUPFAM" id="SSF48498">
    <property type="entry name" value="Tetracyclin repressor-like, C-terminal domain"/>
    <property type="match status" value="1"/>
</dbReference>
<sequence>MSGRKQFDVDVALGQAMTAFWERGFAATSLDVLSAATGLGRGSLYGTYGSKDGLFRQALQRYADHYGARYDAALEAQAGEPVAAVRAFFAVTLARIVDPDVPTGCLLAQSAAEAAILSAESRDFVQAQLRRQNQRVRTALVAGGLARKEAEELTSLVVAVNQSLAVLSRSGTSPRELRTVVRATCTAVQNVAEKLAAEGLAPA</sequence>
<dbReference type="Gene3D" id="1.10.357.10">
    <property type="entry name" value="Tetracycline Repressor, domain 2"/>
    <property type="match status" value="1"/>
</dbReference>
<dbReference type="EMBL" id="JAGSOG010000066">
    <property type="protein sequence ID" value="MBR7834668.1"/>
    <property type="molecule type" value="Genomic_DNA"/>
</dbReference>
<dbReference type="InterPro" id="IPR054156">
    <property type="entry name" value="YxaF_TetR_C"/>
</dbReference>
<evidence type="ECO:0000259" key="5">
    <source>
        <dbReference type="PROSITE" id="PS50977"/>
    </source>
</evidence>
<evidence type="ECO:0000256" key="4">
    <source>
        <dbReference type="PROSITE-ProRule" id="PRU00335"/>
    </source>
</evidence>
<evidence type="ECO:0000256" key="3">
    <source>
        <dbReference type="ARBA" id="ARBA00023163"/>
    </source>
</evidence>
<dbReference type="Pfam" id="PF21993">
    <property type="entry name" value="TetR_C_13_2"/>
    <property type="match status" value="1"/>
</dbReference>
<accession>A0A941EPE1</accession>
<dbReference type="PANTHER" id="PTHR47506">
    <property type="entry name" value="TRANSCRIPTIONAL REGULATORY PROTEIN"/>
    <property type="match status" value="1"/>
</dbReference>
<dbReference type="SUPFAM" id="SSF46689">
    <property type="entry name" value="Homeodomain-like"/>
    <property type="match status" value="1"/>
</dbReference>
<protein>
    <submittedName>
        <fullName evidence="6">TetR/AcrR family transcriptional regulator</fullName>
    </submittedName>
</protein>
<reference evidence="6" key="1">
    <citation type="submission" date="2021-04" db="EMBL/GenBank/DDBJ databases">
        <title>Genome based classification of Actinospica acidithermotolerans sp. nov., an actinobacterium isolated from an Indonesian hot spring.</title>
        <authorList>
            <person name="Kusuma A.B."/>
            <person name="Putra K.E."/>
            <person name="Nafisah S."/>
            <person name="Loh J."/>
            <person name="Nouioui I."/>
            <person name="Goodfellow M."/>
        </authorList>
    </citation>
    <scope>NUCLEOTIDE SEQUENCE</scope>
    <source>
        <strain evidence="6">CSCA 57</strain>
    </source>
</reference>
<comment type="caution">
    <text evidence="6">The sequence shown here is derived from an EMBL/GenBank/DDBJ whole genome shotgun (WGS) entry which is preliminary data.</text>
</comment>
<evidence type="ECO:0000313" key="6">
    <source>
        <dbReference type="EMBL" id="MBR7834668.1"/>
    </source>
</evidence>
<feature type="domain" description="HTH tetR-type" evidence="5">
    <location>
        <begin position="6"/>
        <end position="66"/>
    </location>
</feature>
<dbReference type="GO" id="GO:0003677">
    <property type="term" value="F:DNA binding"/>
    <property type="evidence" value="ECO:0007669"/>
    <property type="project" value="UniProtKB-UniRule"/>
</dbReference>
<dbReference type="Pfam" id="PF00440">
    <property type="entry name" value="TetR_N"/>
    <property type="match status" value="1"/>
</dbReference>